<keyword evidence="2" id="KW-1185">Reference proteome</keyword>
<dbReference type="Proteomes" id="UP001244341">
    <property type="component" value="Chromosome 11b"/>
</dbReference>
<protein>
    <submittedName>
        <fullName evidence="1">Uncharacterized protein</fullName>
    </submittedName>
</protein>
<organism evidence="1 2">
    <name type="scientific">Tetradesmus obliquus</name>
    <name type="common">Green alga</name>
    <name type="synonym">Acutodesmus obliquus</name>
    <dbReference type="NCBI Taxonomy" id="3088"/>
    <lineage>
        <taxon>Eukaryota</taxon>
        <taxon>Viridiplantae</taxon>
        <taxon>Chlorophyta</taxon>
        <taxon>core chlorophytes</taxon>
        <taxon>Chlorophyceae</taxon>
        <taxon>CS clade</taxon>
        <taxon>Sphaeropleales</taxon>
        <taxon>Scenedesmaceae</taxon>
        <taxon>Tetradesmus</taxon>
    </lineage>
</organism>
<gene>
    <name evidence="1" type="ORF">OEZ85_005874</name>
</gene>
<reference evidence="1 2" key="1">
    <citation type="submission" date="2023-05" db="EMBL/GenBank/DDBJ databases">
        <title>A 100% complete, gapless, phased diploid assembly of the Scenedesmus obliquus UTEX 3031 genome.</title>
        <authorList>
            <person name="Biondi T.C."/>
            <person name="Hanschen E.R."/>
            <person name="Kwon T."/>
            <person name="Eng W."/>
            <person name="Kruse C.P.S."/>
            <person name="Koehler S.I."/>
            <person name="Kunde Y."/>
            <person name="Gleasner C.D."/>
            <person name="You Mak K.T."/>
            <person name="Polle J."/>
            <person name="Hovde B.T."/>
            <person name="Starkenburg S.R."/>
        </authorList>
    </citation>
    <scope>NUCLEOTIDE SEQUENCE [LARGE SCALE GENOMIC DNA]</scope>
    <source>
        <strain evidence="1 2">DOE0152z</strain>
    </source>
</reference>
<evidence type="ECO:0000313" key="1">
    <source>
        <dbReference type="EMBL" id="WIA20002.1"/>
    </source>
</evidence>
<name>A0ABY8UER9_TETOB</name>
<accession>A0ABY8UER9</accession>
<evidence type="ECO:0000313" key="2">
    <source>
        <dbReference type="Proteomes" id="UP001244341"/>
    </source>
</evidence>
<sequence>MIIVDKVITTSLSITDIALADIDGDPLRFLSASPHPYFDGNTRVHGTLSVHGAVDDNLADLQLEVLQGSVVVAVTDGRLRLRIRATTGKGAQAVADCGSVIKLVLFTGSNHFASNRDPEFGGDAWAVPQVVKLAKAVGDSFQWNKFSNMNGGFFVDHKGRSEGLSIDGLFAGYTSRSAAVAQQMINQINSLPSMIRMVYVTFTSAYQGAIAGKTLDDGRRVTDVIIDTPGHSDHFHWEINAPAVATVSLPPATPCPICQGFNALGGACKIVPDGTEC</sequence>
<proteinExistence type="predicted"/>
<dbReference type="EMBL" id="CP126218">
    <property type="protein sequence ID" value="WIA20002.1"/>
    <property type="molecule type" value="Genomic_DNA"/>
</dbReference>